<gene>
    <name evidence="8" type="ORF">DW780_26480</name>
    <name evidence="7" type="ORF">GAN93_01300</name>
    <name evidence="6" type="ORF">GAO51_23355</name>
    <name evidence="9" type="ORF">KQP68_22695</name>
</gene>
<dbReference type="AlphaFoldDB" id="A0A139K257"/>
<feature type="chain" id="PRO_5044368482" description="GxGYxY sequence motif-containing protein" evidence="1">
    <location>
        <begin position="24"/>
        <end position="658"/>
    </location>
</feature>
<feature type="domain" description="GxGYxYP putative glycoside hydrolase C-terminal" evidence="2">
    <location>
        <begin position="420"/>
        <end position="555"/>
    </location>
</feature>
<protein>
    <recommendedName>
        <fullName evidence="14">GxGYxY sequence motif-containing protein</fullName>
    </recommendedName>
</protein>
<dbReference type="Pfam" id="PF14323">
    <property type="entry name" value="GxGYxYP_C"/>
    <property type="match status" value="1"/>
</dbReference>
<keyword evidence="1" id="KW-0732">Signal</keyword>
<dbReference type="PROSITE" id="PS51257">
    <property type="entry name" value="PROKAR_LIPOPROTEIN"/>
    <property type="match status" value="1"/>
</dbReference>
<dbReference type="Proteomes" id="UP000284785">
    <property type="component" value="Unassembled WGS sequence"/>
</dbReference>
<evidence type="ECO:0000313" key="7">
    <source>
        <dbReference type="EMBL" id="KAB4455646.1"/>
    </source>
</evidence>
<evidence type="ECO:0008006" key="14">
    <source>
        <dbReference type="Google" id="ProtNLM"/>
    </source>
</evidence>
<feature type="domain" description="GxGYxYP putative glycoside hydrolase third N-terminal" evidence="5">
    <location>
        <begin position="315"/>
        <end position="400"/>
    </location>
</feature>
<proteinExistence type="predicted"/>
<reference evidence="11 12" key="2">
    <citation type="journal article" date="2019" name="Nat. Med.">
        <title>A library of human gut bacterial isolates paired with longitudinal multiomics data enables mechanistic microbiome research.</title>
        <authorList>
            <person name="Poyet M."/>
            <person name="Groussin M."/>
            <person name="Gibbons S.M."/>
            <person name="Avila-Pacheco J."/>
            <person name="Jiang X."/>
            <person name="Kearney S.M."/>
            <person name="Perrotta A.R."/>
            <person name="Berdy B."/>
            <person name="Zhao S."/>
            <person name="Lieberman T.D."/>
            <person name="Swanson P.K."/>
            <person name="Smith M."/>
            <person name="Roesemann S."/>
            <person name="Alexander J.E."/>
            <person name="Rich S.A."/>
            <person name="Livny J."/>
            <person name="Vlamakis H."/>
            <person name="Clish C."/>
            <person name="Bullock K."/>
            <person name="Deik A."/>
            <person name="Scott J."/>
            <person name="Pierce K.A."/>
            <person name="Xavier R.J."/>
            <person name="Alm E.J."/>
        </authorList>
    </citation>
    <scope>NUCLEOTIDE SEQUENCE [LARGE SCALE GENOMIC DNA]</scope>
    <source>
        <strain evidence="7 12">BIOML-A165</strain>
        <strain evidence="6 11">BIOML-A188</strain>
    </source>
</reference>
<accession>A0A139K257</accession>
<dbReference type="InterPro" id="IPR025832">
    <property type="entry name" value="GxGYxYP_C"/>
</dbReference>
<sequence>MKKMIVLTSLWSFLFIFSFSMFGCSEDDDEFGTTAERGNEVRTPRVEEINGKAVVTWIDPYITDIKEVQVKDLQTNEQQTVAKGVQSAEFAITDNSLLSYRYEMKVVRTTGEVSAGVTARLVKNWAQKLHPLMDYHSDATPQSGMFFKNQPVAKVNVFDIRDDENISKLTTAVMQGVINQEQALTYLIWLQQDLTQLDDAEVQYEMQPLANTSRNRGFAALYNMYKDRFNCLVVWDENQPWSWSMAQMISSQEKGIPVTESMRKFIEDELGIGNLEVRDIRNQWSSKAEAYGWAIAHYADKCHPKLTFSGGLRSDYKDNPWRMYDYVAASKGFVFWLDDSNGDDKQIMDNIFNSGSYPVGSSVFGYGMNANGDELNKITNIHNAGFVVSDYYANGSYWCSFPSKAFQQRKGIAGEVKPGKIYVAISLSDGDNIQFDANSLYQIFKEGKRRGEVPVGVTLAAGLQELNPKLLEFYYKNMTPNDELTAGPSGFQFIYGDYYAQSGKYAEWLEMNKKWLSTAGFHTAHLWNTDEQMYFEQYMKSKAVDAIMDGSNRTHTTGSSYKLVDGVVRIDQGTMCRNNGDVYRDLMSVSPSPRRPLFRHVYLLTNYYGFEGNKVVVYERLIKELERVEQDCPDTYEFMLPMDLAASIRKYIEEGGVY</sequence>
<reference evidence="9 13" key="3">
    <citation type="submission" date="2021-06" db="EMBL/GenBank/DDBJ databases">
        <title>Interrogation of the integrated mobile genetic elements in gut-associated Bacteroides with a consensus prediction approach.</title>
        <authorList>
            <person name="Campbell D.E."/>
            <person name="Leigh J.R."/>
            <person name="Kim T."/>
            <person name="England W."/>
            <person name="Whitaker R.J."/>
            <person name="Degnan P.H."/>
        </authorList>
    </citation>
    <scope>NUCLEOTIDE SEQUENCE [LARGE SCALE GENOMIC DNA]</scope>
    <source>
        <strain evidence="9 13">WAL8669</strain>
    </source>
</reference>
<dbReference type="EMBL" id="WCSB01000001">
    <property type="protein sequence ID" value="KAB4455646.1"/>
    <property type="molecule type" value="Genomic_DNA"/>
</dbReference>
<evidence type="ECO:0000259" key="2">
    <source>
        <dbReference type="Pfam" id="PF14323"/>
    </source>
</evidence>
<dbReference type="Pfam" id="PF20958">
    <property type="entry name" value="GxGYxYP_N_3rd"/>
    <property type="match status" value="1"/>
</dbReference>
<dbReference type="RefSeq" id="WP_016269404.1">
    <property type="nucleotide sequence ID" value="NZ_CABJDH010000022.1"/>
</dbReference>
<dbReference type="Proteomes" id="UP000440614">
    <property type="component" value="Unassembled WGS sequence"/>
</dbReference>
<evidence type="ECO:0000259" key="3">
    <source>
        <dbReference type="Pfam" id="PF16216"/>
    </source>
</evidence>
<dbReference type="Proteomes" id="UP000460317">
    <property type="component" value="Unassembled WGS sequence"/>
</dbReference>
<evidence type="ECO:0000313" key="9">
    <source>
        <dbReference type="EMBL" id="UYU66331.1"/>
    </source>
</evidence>
<evidence type="ECO:0000259" key="4">
    <source>
        <dbReference type="Pfam" id="PF20957"/>
    </source>
</evidence>
<evidence type="ECO:0000313" key="6">
    <source>
        <dbReference type="EMBL" id="KAB4306617.1"/>
    </source>
</evidence>
<dbReference type="InterPro" id="IPR048309">
    <property type="entry name" value="GxGYxYP_N_3rd"/>
</dbReference>
<dbReference type="InterPro" id="IPR038410">
    <property type="entry name" value="GxGYxYP_C_sf"/>
</dbReference>
<reference evidence="8 10" key="1">
    <citation type="submission" date="2018-08" db="EMBL/GenBank/DDBJ databases">
        <title>A genome reference for cultivated species of the human gut microbiota.</title>
        <authorList>
            <person name="Zou Y."/>
            <person name="Xue W."/>
            <person name="Luo G."/>
        </authorList>
    </citation>
    <scope>NUCLEOTIDE SEQUENCE [LARGE SCALE GENOMIC DNA]</scope>
    <source>
        <strain evidence="8 10">AM30-26</strain>
    </source>
</reference>
<evidence type="ECO:0000313" key="13">
    <source>
        <dbReference type="Proteomes" id="UP001156218"/>
    </source>
</evidence>
<dbReference type="Gene3D" id="3.20.20.490">
    <property type="entry name" value="GxGYxYP glycoside hydrolase, C-terminal domain"/>
    <property type="match status" value="1"/>
</dbReference>
<feature type="signal peptide" evidence="1">
    <location>
        <begin position="1"/>
        <end position="23"/>
    </location>
</feature>
<evidence type="ECO:0000259" key="5">
    <source>
        <dbReference type="Pfam" id="PF20958"/>
    </source>
</evidence>
<evidence type="ECO:0000256" key="1">
    <source>
        <dbReference type="SAM" id="SignalP"/>
    </source>
</evidence>
<dbReference type="PANTHER" id="PTHR37321:SF1">
    <property type="entry name" value="EXPORTED PROTEIN"/>
    <property type="match status" value="1"/>
</dbReference>
<organism evidence="8 10">
    <name type="scientific">Bacteroides thetaiotaomicron</name>
    <dbReference type="NCBI Taxonomy" id="818"/>
    <lineage>
        <taxon>Bacteria</taxon>
        <taxon>Pseudomonadati</taxon>
        <taxon>Bacteroidota</taxon>
        <taxon>Bacteroidia</taxon>
        <taxon>Bacteroidales</taxon>
        <taxon>Bacteroidaceae</taxon>
        <taxon>Bacteroides</taxon>
    </lineage>
</organism>
<dbReference type="EMBL" id="WCSY01000028">
    <property type="protein sequence ID" value="KAB4306617.1"/>
    <property type="molecule type" value="Genomic_DNA"/>
</dbReference>
<dbReference type="Pfam" id="PF16216">
    <property type="entry name" value="GxGYxYP_N"/>
    <property type="match status" value="1"/>
</dbReference>
<dbReference type="Pfam" id="PF20957">
    <property type="entry name" value="GxGYxYP_N_2nd"/>
    <property type="match status" value="1"/>
</dbReference>
<evidence type="ECO:0000313" key="8">
    <source>
        <dbReference type="EMBL" id="RHD80069.1"/>
    </source>
</evidence>
<feature type="domain" description="GxGYxYP putative glycoside hydrolase first N-terminal" evidence="3">
    <location>
        <begin position="154"/>
        <end position="227"/>
    </location>
</feature>
<dbReference type="InterPro" id="IPR032626">
    <property type="entry name" value="GxGYxYP_N_1st"/>
</dbReference>
<dbReference type="EMBL" id="QSJP01000040">
    <property type="protein sequence ID" value="RHD80069.1"/>
    <property type="molecule type" value="Genomic_DNA"/>
</dbReference>
<dbReference type="EMBL" id="CP083680">
    <property type="protein sequence ID" value="UYU66331.1"/>
    <property type="molecule type" value="Genomic_DNA"/>
</dbReference>
<name>A0A139K257_BACT4</name>
<evidence type="ECO:0000313" key="11">
    <source>
        <dbReference type="Proteomes" id="UP000440614"/>
    </source>
</evidence>
<feature type="domain" description="GxGYxYP putative glycoside hydrolase second N-terminal" evidence="4">
    <location>
        <begin position="230"/>
        <end position="302"/>
    </location>
</feature>
<evidence type="ECO:0000313" key="12">
    <source>
        <dbReference type="Proteomes" id="UP000460317"/>
    </source>
</evidence>
<dbReference type="PANTHER" id="PTHR37321">
    <property type="entry name" value="EXPORTED PROTEIN-RELATED"/>
    <property type="match status" value="1"/>
</dbReference>
<dbReference type="Proteomes" id="UP001156218">
    <property type="component" value="Chromosome"/>
</dbReference>
<dbReference type="InterPro" id="IPR048310">
    <property type="entry name" value="GxGYxYP_N_2nd"/>
</dbReference>
<evidence type="ECO:0000313" key="10">
    <source>
        <dbReference type="Proteomes" id="UP000284785"/>
    </source>
</evidence>